<dbReference type="Proteomes" id="UP000005723">
    <property type="component" value="Unassembled WGS sequence"/>
</dbReference>
<dbReference type="EMBL" id="ADBY01000044">
    <property type="protein sequence ID" value="EFE95750.1"/>
    <property type="molecule type" value="Genomic_DNA"/>
</dbReference>
<dbReference type="PROSITE" id="PS51186">
    <property type="entry name" value="GNAT"/>
    <property type="match status" value="1"/>
</dbReference>
<dbReference type="GO" id="GO:0051391">
    <property type="term" value="P:tRNA acetylation"/>
    <property type="evidence" value="ECO:0007669"/>
    <property type="project" value="UniProtKB-UniRule"/>
</dbReference>
<dbReference type="InterPro" id="IPR000182">
    <property type="entry name" value="GNAT_dom"/>
</dbReference>
<dbReference type="InterPro" id="IPR016181">
    <property type="entry name" value="Acyl_CoA_acyltransferase"/>
</dbReference>
<dbReference type="InterPro" id="IPR027417">
    <property type="entry name" value="P-loop_NTPase"/>
</dbReference>
<dbReference type="STRING" id="667129.HMPREF0758_2605"/>
<sequence>MQYPFAGCADGDAFAKLAECGAGKMMLQTTQRLMQQQGIRRLLVVSGDAPWCRQQAQQLVASLPGDWPWVGDDAPHGMAALSGGAVRALLGQERLHAVFDAANGLDVEALAQLAGVLQAGSWLILLTPPSSLWPQRTDADSLRWSDCPQPIATPNFIHHLQQQLAADAEVSHWRQGHSPQFAALPPRAVWQAPDGAPTAEQQTLLAQLLAAEAGIWVLTAPRGRGKSTLAGMLVAHSPLNCWITGPSRAATEVASHWAQGQAQFWAPDALLAHCREQGAPHVDWLLVDEAAAIPGPLLQQLVSYFPRVLLTTTVQGYEGTGRGFLLKFCASLPQWQALTLSQPMRWAAGDPLERLIDNALLFHELPAWSAPEHTPVLRMLDQPQLCADARLLRRFYALLSSAHYRTSPLDLRRLMDAPGMHFSAALLADEVVGALWLVDEGGSSSALAHDVWAGRRRPRGNLVAQSLAAHSGQWWAPTLRARRISRIAVLPELRRQGIARQLIEQQRQQAQGLDYLSVSFGYTEPLWRFWRACGFELVRIGSQREASSGCYSAMALLPLSEQGEALCHAAHKHLTRDWRWLRQRIDLALDIPGDDGDPLLDEADWRELAGFAFAHRPLEASLGALQRLLLASCLPLPALRMHLQRQLTVAQCVAQAGVSGQKALLRQWRQEAGQGLEHLQPQHCRQWRDWAQTSPAELLQ</sequence>
<keyword evidence="12" id="KW-1185">Reference proteome</keyword>
<comment type="caution">
    <text evidence="11">The sequence shown here is derived from an EMBL/GenBank/DDBJ whole genome shotgun (WGS) entry which is preliminary data.</text>
</comment>
<dbReference type="Gene3D" id="1.20.120.890">
    <property type="entry name" value="tRNA(Met) cytidine acetyltransferase, tail domain"/>
    <property type="match status" value="1"/>
</dbReference>
<feature type="domain" description="N-acetyltransferase" evidence="10">
    <location>
        <begin position="375"/>
        <end position="557"/>
    </location>
</feature>
<dbReference type="InterPro" id="IPR013562">
    <property type="entry name" value="TmcA/NAT10_N"/>
</dbReference>
<evidence type="ECO:0000259" key="10">
    <source>
        <dbReference type="PROSITE" id="PS51186"/>
    </source>
</evidence>
<dbReference type="FunFam" id="3.40.630.30:FF:000054">
    <property type="entry name" value="tRNA(Met) cytidine acetyltransferase TmcA"/>
    <property type="match status" value="1"/>
</dbReference>
<dbReference type="InterPro" id="IPR007807">
    <property type="entry name" value="TcmA/NAT10_helicase"/>
</dbReference>
<dbReference type="InterPro" id="IPR032672">
    <property type="entry name" value="TmcA/NAT10/Kre33"/>
</dbReference>
<dbReference type="Gene3D" id="3.40.630.30">
    <property type="match status" value="1"/>
</dbReference>
<evidence type="ECO:0000256" key="6">
    <source>
        <dbReference type="ARBA" id="ARBA00022840"/>
    </source>
</evidence>
<evidence type="ECO:0000256" key="4">
    <source>
        <dbReference type="ARBA" id="ARBA00022694"/>
    </source>
</evidence>
<dbReference type="EC" id="2.3.1.193" evidence="9"/>
<evidence type="ECO:0000256" key="2">
    <source>
        <dbReference type="ARBA" id="ARBA00022555"/>
    </source>
</evidence>
<comment type="catalytic activity">
    <reaction evidence="9">
        <text>cytidine(34) in elongator tRNA(Met) + acetyl-CoA + ATP + H2O = N(4)-acetylcytidine(34) in elongator tRNA(Met) + ADP + phosphate + CoA + H(+)</text>
        <dbReference type="Rhea" id="RHEA:43788"/>
        <dbReference type="Rhea" id="RHEA-COMP:10693"/>
        <dbReference type="Rhea" id="RHEA-COMP:10694"/>
        <dbReference type="ChEBI" id="CHEBI:15377"/>
        <dbReference type="ChEBI" id="CHEBI:15378"/>
        <dbReference type="ChEBI" id="CHEBI:30616"/>
        <dbReference type="ChEBI" id="CHEBI:43474"/>
        <dbReference type="ChEBI" id="CHEBI:57287"/>
        <dbReference type="ChEBI" id="CHEBI:57288"/>
        <dbReference type="ChEBI" id="CHEBI:74900"/>
        <dbReference type="ChEBI" id="CHEBI:82748"/>
        <dbReference type="ChEBI" id="CHEBI:456216"/>
        <dbReference type="EC" id="2.3.1.193"/>
    </reaction>
</comment>
<dbReference type="HAMAP" id="MF_01886">
    <property type="entry name" value="tRNA_acetyltr_TmcA"/>
    <property type="match status" value="1"/>
</dbReference>
<dbReference type="AlphaFoldDB" id="D4E355"/>
<dbReference type="GO" id="GO:0051392">
    <property type="term" value="F:tRNA cytidine N4-acetyltransferase activity"/>
    <property type="evidence" value="ECO:0007669"/>
    <property type="project" value="UniProtKB-UniRule"/>
</dbReference>
<keyword evidence="1 9" id="KW-0963">Cytoplasm</keyword>
<dbReference type="Gene3D" id="3.40.50.300">
    <property type="entry name" value="P-loop containing nucleotide triphosphate hydrolases"/>
    <property type="match status" value="1"/>
</dbReference>
<dbReference type="GO" id="GO:0000049">
    <property type="term" value="F:tRNA binding"/>
    <property type="evidence" value="ECO:0007669"/>
    <property type="project" value="UniProtKB-UniRule"/>
</dbReference>
<keyword evidence="6 9" id="KW-0067">ATP-binding</keyword>
<comment type="function">
    <text evidence="9">Catalyzes the formation of N(4)-acetylcytidine (ac(4)C) at the wobble position of tRNA(Met), by using acetyl-CoA as an acetyl donor and ATP (or GTP).</text>
</comment>
<feature type="binding site" evidence="9">
    <location>
        <begin position="195"/>
        <end position="196"/>
    </location>
    <ligand>
        <name>ATP</name>
        <dbReference type="ChEBI" id="CHEBI:30616"/>
    </ligand>
</feature>
<dbReference type="Pfam" id="PF13718">
    <property type="entry name" value="GNAT_acetyltr_2"/>
    <property type="match status" value="1"/>
</dbReference>
<evidence type="ECO:0000256" key="1">
    <source>
        <dbReference type="ARBA" id="ARBA00022490"/>
    </source>
</evidence>
<proteinExistence type="inferred from homology"/>
<dbReference type="Pfam" id="PF08351">
    <property type="entry name" value="TmcA_N"/>
    <property type="match status" value="1"/>
</dbReference>
<dbReference type="GO" id="GO:0005737">
    <property type="term" value="C:cytoplasm"/>
    <property type="evidence" value="ECO:0007669"/>
    <property type="project" value="UniProtKB-SubCell"/>
</dbReference>
<keyword evidence="2 9" id="KW-0820">tRNA-binding</keyword>
<comment type="caution">
    <text evidence="9">Lacks conserved residue(s) required for the propagation of feature annotation.</text>
</comment>
<feature type="binding site" evidence="9">
    <location>
        <position position="345"/>
    </location>
    <ligand>
        <name>ATP</name>
        <dbReference type="ChEBI" id="CHEBI:30616"/>
    </ligand>
</feature>
<dbReference type="InterPro" id="IPR033442">
    <property type="entry name" value="TmcA_tRNA_bind"/>
</dbReference>
<dbReference type="PANTHER" id="PTHR10925:SF5">
    <property type="entry name" value="RNA CYTIDINE ACETYLTRANSFERASE"/>
    <property type="match status" value="1"/>
</dbReference>
<dbReference type="GO" id="GO:1990883">
    <property type="term" value="F:18S rRNA cytidine N-acetyltransferase activity"/>
    <property type="evidence" value="ECO:0007669"/>
    <property type="project" value="TreeGrafter"/>
</dbReference>
<dbReference type="InterPro" id="IPR038321">
    <property type="entry name" value="TmcA_C_sf"/>
</dbReference>
<comment type="similarity">
    <text evidence="9">Belongs to the TmcA family.</text>
</comment>
<evidence type="ECO:0000256" key="7">
    <source>
        <dbReference type="ARBA" id="ARBA00022884"/>
    </source>
</evidence>
<evidence type="ECO:0000256" key="9">
    <source>
        <dbReference type="HAMAP-Rule" id="MF_01886"/>
    </source>
</evidence>
<keyword evidence="8 9" id="KW-0012">Acyltransferase</keyword>
<name>D4E355_SEROD</name>
<dbReference type="PANTHER" id="PTHR10925">
    <property type="entry name" value="N-ACETYLTRANSFERASE 10"/>
    <property type="match status" value="1"/>
</dbReference>
<evidence type="ECO:0000256" key="3">
    <source>
        <dbReference type="ARBA" id="ARBA00022679"/>
    </source>
</evidence>
<keyword evidence="3 9" id="KW-0808">Transferase</keyword>
<dbReference type="SUPFAM" id="SSF52540">
    <property type="entry name" value="P-loop containing nucleoside triphosphate hydrolases"/>
    <property type="match status" value="1"/>
</dbReference>
<dbReference type="GO" id="GO:0005524">
    <property type="term" value="F:ATP binding"/>
    <property type="evidence" value="ECO:0007669"/>
    <property type="project" value="UniProtKB-UniRule"/>
</dbReference>
<accession>D4E355</accession>
<evidence type="ECO:0000313" key="11">
    <source>
        <dbReference type="EMBL" id="EFE95750.1"/>
    </source>
</evidence>
<dbReference type="GO" id="GO:1904812">
    <property type="term" value="P:rRNA acetylation involved in maturation of SSU-rRNA"/>
    <property type="evidence" value="ECO:0007669"/>
    <property type="project" value="TreeGrafter"/>
</dbReference>
<dbReference type="Pfam" id="PF05127">
    <property type="entry name" value="NAT10_TcmA_helicase"/>
    <property type="match status" value="1"/>
</dbReference>
<dbReference type="SUPFAM" id="SSF55729">
    <property type="entry name" value="Acyl-CoA N-acyltransferases (Nat)"/>
    <property type="match status" value="1"/>
</dbReference>
<dbReference type="FunFam" id="3.40.50.11040:FF:000003">
    <property type="entry name" value="tRNA(Met) cytidine acetyltransferase TmcA"/>
    <property type="match status" value="1"/>
</dbReference>
<dbReference type="Gene3D" id="3.40.50.11040">
    <property type="match status" value="1"/>
</dbReference>
<keyword evidence="7 9" id="KW-0694">RNA-binding</keyword>
<comment type="subcellular location">
    <subcellularLocation>
        <location evidence="9">Cytoplasm</location>
    </subcellularLocation>
</comment>
<reference evidence="11 12" key="1">
    <citation type="submission" date="2010-01" db="EMBL/GenBank/DDBJ databases">
        <authorList>
            <person name="Muzny D."/>
            <person name="Qin X."/>
            <person name="Deng J."/>
            <person name="Jiang H."/>
            <person name="Liu Y."/>
            <person name="Qu J."/>
            <person name="Song X.-Z."/>
            <person name="Zhang L."/>
            <person name="Thornton R."/>
            <person name="Coyle M."/>
            <person name="Francisco L."/>
            <person name="Jackson L."/>
            <person name="Javaid M."/>
            <person name="Korchina V."/>
            <person name="Kovar C."/>
            <person name="Mata R."/>
            <person name="Mathew T."/>
            <person name="Ngo R."/>
            <person name="Nguyen L."/>
            <person name="Nguyen N."/>
            <person name="Okwuonu G."/>
            <person name="Ongeri F."/>
            <person name="Pham C."/>
            <person name="Simmons D."/>
            <person name="Wilczek-Boney K."/>
            <person name="Hale W."/>
            <person name="Jakkamsetti A."/>
            <person name="Pham P."/>
            <person name="Ruth R."/>
            <person name="San Lucas F."/>
            <person name="Warren J."/>
            <person name="Zhang J."/>
            <person name="Zhao Z."/>
            <person name="Zhou C."/>
            <person name="Zhu D."/>
            <person name="Lee S."/>
            <person name="Bess C."/>
            <person name="Blankenburg K."/>
            <person name="Forbes L."/>
            <person name="Fu Q."/>
            <person name="Gubbala S."/>
            <person name="Hirani K."/>
            <person name="Jayaseelan J.C."/>
            <person name="Lara F."/>
            <person name="Munidasa M."/>
            <person name="Palculict T."/>
            <person name="Patil S."/>
            <person name="Pu L.-L."/>
            <person name="Saada N."/>
            <person name="Tang L."/>
            <person name="Weissenberger G."/>
            <person name="Zhu Y."/>
            <person name="Hemphill L."/>
            <person name="Shang Y."/>
            <person name="Youmans B."/>
            <person name="Ayvaz T."/>
            <person name="Ross M."/>
            <person name="Santibanez J."/>
            <person name="Aqrawi P."/>
            <person name="Gross S."/>
            <person name="Joshi V."/>
            <person name="Fowler G."/>
            <person name="Nazareth L."/>
            <person name="Reid J."/>
            <person name="Worley K."/>
            <person name="Petrosino J."/>
            <person name="Highlander S."/>
            <person name="Gibbs R."/>
        </authorList>
    </citation>
    <scope>NUCLEOTIDE SEQUENCE [LARGE SCALE GENOMIC DNA]</scope>
    <source>
        <strain evidence="11 12">DSM 4582</strain>
    </source>
</reference>
<dbReference type="GO" id="GO:0002101">
    <property type="term" value="P:tRNA wobble cytosine modification"/>
    <property type="evidence" value="ECO:0007669"/>
    <property type="project" value="UniProtKB-UniRule"/>
</dbReference>
<evidence type="ECO:0000256" key="8">
    <source>
        <dbReference type="ARBA" id="ARBA00023315"/>
    </source>
</evidence>
<keyword evidence="4 9" id="KW-0819">tRNA processing</keyword>
<dbReference type="Pfam" id="PF17176">
    <property type="entry name" value="tRNA_bind_3"/>
    <property type="match status" value="1"/>
</dbReference>
<organism evidence="11 12">
    <name type="scientific">Serratia odorifera DSM 4582</name>
    <dbReference type="NCBI Taxonomy" id="667129"/>
    <lineage>
        <taxon>Bacteria</taxon>
        <taxon>Pseudomonadati</taxon>
        <taxon>Pseudomonadota</taxon>
        <taxon>Gammaproteobacteria</taxon>
        <taxon>Enterobacterales</taxon>
        <taxon>Yersiniaceae</taxon>
        <taxon>Serratia</taxon>
    </lineage>
</organism>
<feature type="binding site" evidence="9">
    <location>
        <begin position="487"/>
        <end position="489"/>
    </location>
    <ligand>
        <name>acetyl-CoA</name>
        <dbReference type="ChEBI" id="CHEBI:57288"/>
    </ligand>
</feature>
<evidence type="ECO:0000313" key="12">
    <source>
        <dbReference type="Proteomes" id="UP000005723"/>
    </source>
</evidence>
<dbReference type="HOGENOM" id="CLU_004652_1_1_6"/>
<dbReference type="FunFam" id="3.40.50.300:FF:001011">
    <property type="entry name" value="tRNA(Met) cytidine acetyltransferase TmcA"/>
    <property type="match status" value="1"/>
</dbReference>
<evidence type="ECO:0000256" key="5">
    <source>
        <dbReference type="ARBA" id="ARBA00022741"/>
    </source>
</evidence>
<feature type="binding site" evidence="9">
    <location>
        <position position="201"/>
    </location>
    <ligand>
        <name>ATP</name>
        <dbReference type="ChEBI" id="CHEBI:30616"/>
    </ligand>
</feature>
<dbReference type="CDD" id="cd04301">
    <property type="entry name" value="NAT_SF"/>
    <property type="match status" value="1"/>
</dbReference>
<protein>
    <recommendedName>
        <fullName evidence="9">tRNA(Met) cytidine acetyltransferase TmcA</fullName>
        <ecNumber evidence="9">2.3.1.193</ecNumber>
    </recommendedName>
</protein>
<keyword evidence="5 9" id="KW-0547">Nucleotide-binding</keyword>
<gene>
    <name evidence="9" type="primary">tmcA</name>
    <name evidence="11" type="ORF">HMPREF0758_2605</name>
</gene>
<dbReference type="InterPro" id="IPR024914">
    <property type="entry name" value="tRNA_acetyltr_TmcA"/>
</dbReference>